<gene>
    <name evidence="10" type="ORF">sscle_10g076350</name>
</gene>
<name>A0A1D9QD37_SCLS1</name>
<dbReference type="SUPFAM" id="SSF56112">
    <property type="entry name" value="Protein kinase-like (PK-like)"/>
    <property type="match status" value="1"/>
</dbReference>
<dbReference type="Proteomes" id="UP000177798">
    <property type="component" value="Chromosome 10"/>
</dbReference>
<dbReference type="Gene3D" id="1.10.510.10">
    <property type="entry name" value="Transferase(Phosphotransferase) domain 1"/>
    <property type="match status" value="1"/>
</dbReference>
<evidence type="ECO:0000313" key="11">
    <source>
        <dbReference type="Proteomes" id="UP000177798"/>
    </source>
</evidence>
<dbReference type="InterPro" id="IPR000719">
    <property type="entry name" value="Prot_kinase_dom"/>
</dbReference>
<keyword evidence="5" id="KW-0418">Kinase</keyword>
<keyword evidence="4 7" id="KW-0547">Nucleotide-binding</keyword>
<dbReference type="PANTHER" id="PTHR43671:SF13">
    <property type="entry name" value="SERINE_THREONINE-PROTEIN KINASE NEK2"/>
    <property type="match status" value="1"/>
</dbReference>
<dbReference type="KEGG" id="ssl:SS1G_08330"/>
<evidence type="ECO:0000256" key="2">
    <source>
        <dbReference type="ARBA" id="ARBA00012513"/>
    </source>
</evidence>
<dbReference type="PANTHER" id="PTHR43671">
    <property type="entry name" value="SERINE/THREONINE-PROTEIN KINASE NEK"/>
    <property type="match status" value="1"/>
</dbReference>
<comment type="similarity">
    <text evidence="1">Belongs to the protein kinase superfamily. NEK Ser/Thr protein kinase family. NIMA subfamily.</text>
</comment>
<dbReference type="InterPro" id="IPR011009">
    <property type="entry name" value="Kinase-like_dom_sf"/>
</dbReference>
<evidence type="ECO:0000313" key="10">
    <source>
        <dbReference type="EMBL" id="APA12865.1"/>
    </source>
</evidence>
<evidence type="ECO:0000256" key="6">
    <source>
        <dbReference type="ARBA" id="ARBA00022840"/>
    </source>
</evidence>
<accession>A0A1D9QD37</accession>
<dbReference type="InterPro" id="IPR050660">
    <property type="entry name" value="NEK_Ser/Thr_kinase"/>
</dbReference>
<evidence type="ECO:0000256" key="5">
    <source>
        <dbReference type="ARBA" id="ARBA00022777"/>
    </source>
</evidence>
<feature type="region of interest" description="Disordered" evidence="8">
    <location>
        <begin position="371"/>
        <end position="393"/>
    </location>
</feature>
<feature type="compositionally biased region" description="Low complexity" evidence="8">
    <location>
        <begin position="108"/>
        <end position="121"/>
    </location>
</feature>
<dbReference type="PROSITE" id="PS00107">
    <property type="entry name" value="PROTEIN_KINASE_ATP"/>
    <property type="match status" value="1"/>
</dbReference>
<dbReference type="GO" id="GO:0005524">
    <property type="term" value="F:ATP binding"/>
    <property type="evidence" value="ECO:0007669"/>
    <property type="project" value="UniProtKB-UniRule"/>
</dbReference>
<dbReference type="GO" id="GO:0004674">
    <property type="term" value="F:protein serine/threonine kinase activity"/>
    <property type="evidence" value="ECO:0007669"/>
    <property type="project" value="UniProtKB-EC"/>
</dbReference>
<dbReference type="Pfam" id="PF00069">
    <property type="entry name" value="Pkinase"/>
    <property type="match status" value="1"/>
</dbReference>
<organism evidence="10 11">
    <name type="scientific">Sclerotinia sclerotiorum (strain ATCC 18683 / 1980 / Ss-1)</name>
    <name type="common">White mold</name>
    <name type="synonym">Whetzelinia sclerotiorum</name>
    <dbReference type="NCBI Taxonomy" id="665079"/>
    <lineage>
        <taxon>Eukaryota</taxon>
        <taxon>Fungi</taxon>
        <taxon>Dikarya</taxon>
        <taxon>Ascomycota</taxon>
        <taxon>Pezizomycotina</taxon>
        <taxon>Leotiomycetes</taxon>
        <taxon>Helotiales</taxon>
        <taxon>Sclerotiniaceae</taxon>
        <taxon>Sclerotinia</taxon>
    </lineage>
</organism>
<dbReference type="AlphaFoldDB" id="A0A1D9QD37"/>
<evidence type="ECO:0000256" key="4">
    <source>
        <dbReference type="ARBA" id="ARBA00022741"/>
    </source>
</evidence>
<reference evidence="11" key="1">
    <citation type="journal article" date="2017" name="Genome Biol. Evol.">
        <title>The complete genome sequence of the phytopathogenic fungus Sclerotinia sclerotiorum reveals insights into the genome architecture of broad host range pathogens.</title>
        <authorList>
            <person name="Derbyshire M."/>
            <person name="Denton-Giles M."/>
            <person name="Hegedus D."/>
            <person name="Seifbarghy S."/>
            <person name="Rollins J."/>
            <person name="van Kan J."/>
            <person name="Seidl M.F."/>
            <person name="Faino L."/>
            <person name="Mbengue M."/>
            <person name="Navaud O."/>
            <person name="Raffaele S."/>
            <person name="Hammond-Kosack K."/>
            <person name="Heard S."/>
            <person name="Oliver R."/>
        </authorList>
    </citation>
    <scope>NUCLEOTIDE SEQUENCE [LARGE SCALE GENOMIC DNA]</scope>
    <source>
        <strain evidence="11">ATCC 18683 / 1980 / Ss-1</strain>
    </source>
</reference>
<evidence type="ECO:0000256" key="3">
    <source>
        <dbReference type="ARBA" id="ARBA00022679"/>
    </source>
</evidence>
<dbReference type="Gene3D" id="3.30.200.20">
    <property type="entry name" value="Phosphorylase Kinase, domain 1"/>
    <property type="match status" value="1"/>
</dbReference>
<dbReference type="VEuPathDB" id="FungiDB:sscle_10g076350"/>
<dbReference type="RefSeq" id="XP_001590590.1">
    <property type="nucleotide sequence ID" value="XM_001590540.1"/>
</dbReference>
<evidence type="ECO:0000259" key="9">
    <source>
        <dbReference type="PROSITE" id="PS50011"/>
    </source>
</evidence>
<feature type="region of interest" description="Disordered" evidence="8">
    <location>
        <begin position="81"/>
        <end position="121"/>
    </location>
</feature>
<keyword evidence="6 7" id="KW-0067">ATP-binding</keyword>
<dbReference type="EMBL" id="CP017823">
    <property type="protein sequence ID" value="APA12865.1"/>
    <property type="molecule type" value="Genomic_DNA"/>
</dbReference>
<sequence length="560" mass="65266">MALTSWDLHEAEARLVNYHRSLTKNPKTIRHNKWRPDATEFGELELKDLVFEGILGAGGFGSVYRVLNLKTQNHYALKIQSETAEQRDSRQKRTNTPSTPHTRDEAKTSTPSLTPSSESSIHSIQDVSIRNLISKRYRENRCYLQYIKSGHPNICALEAFLDFTSEIGDPSEQRPVILASYYEYCEGGTLQEIIDGYGDGYRKRARIIEENREAEIFNRWTVLSRSRWERIEDVPRRKHPPELFIWHIFTQSMGAIAFLHNEHPDYMDREEHRRRAMVMTMDLAPGNIFLKWNTKDVKQRRRTYPDAKVGDFGGASFVPKGGHLVMGGERLDFVWSDPPESDVYDGKTDVWCIGAMIYMLGTQAKMCQHKEEGVRDDGTKEGELRDERMKREERQRLNPERVGELEGMYSSTLNKAVKAALRIERDKRPSSGPFCKQLENSYRMRKPLMFRTLPEWALSGRRILKYKFPEGRVEHLVSGESEKENEKMEQEEMLRMQEQAREAALMWVEKDRKLKFGIKLEEWEEGDDEDHAKFLSEMIRDTPEFYKELLAEAKISVPSP</sequence>
<proteinExistence type="inferred from homology"/>
<evidence type="ECO:0000256" key="1">
    <source>
        <dbReference type="ARBA" id="ARBA00010886"/>
    </source>
</evidence>
<dbReference type="InterPro" id="IPR017441">
    <property type="entry name" value="Protein_kinase_ATP_BS"/>
</dbReference>
<feature type="binding site" evidence="7">
    <location>
        <position position="78"/>
    </location>
    <ligand>
        <name>ATP</name>
        <dbReference type="ChEBI" id="CHEBI:30616"/>
    </ligand>
</feature>
<evidence type="ECO:0000256" key="7">
    <source>
        <dbReference type="PROSITE-ProRule" id="PRU10141"/>
    </source>
</evidence>
<dbReference type="OrthoDB" id="310217at2759"/>
<dbReference type="PROSITE" id="PS50011">
    <property type="entry name" value="PROTEIN_KINASE_DOM"/>
    <property type="match status" value="1"/>
</dbReference>
<dbReference type="SMART" id="SM00220">
    <property type="entry name" value="S_TKc"/>
    <property type="match status" value="1"/>
</dbReference>
<dbReference type="EC" id="2.7.11.1" evidence="2"/>
<evidence type="ECO:0000256" key="8">
    <source>
        <dbReference type="SAM" id="MobiDB-lite"/>
    </source>
</evidence>
<keyword evidence="3" id="KW-0808">Transferase</keyword>
<feature type="domain" description="Protein kinase" evidence="9">
    <location>
        <begin position="49"/>
        <end position="449"/>
    </location>
</feature>
<protein>
    <recommendedName>
        <fullName evidence="2">non-specific serine/threonine protein kinase</fullName>
        <ecNumber evidence="2">2.7.11.1</ecNumber>
    </recommendedName>
</protein>